<dbReference type="AlphaFoldDB" id="A0A6J4I1C2"/>
<gene>
    <name evidence="2" type="ORF">AVDCRST_MAG26-1374</name>
</gene>
<organism evidence="2">
    <name type="scientific">uncultured Chloroflexia bacterium</name>
    <dbReference type="NCBI Taxonomy" id="1672391"/>
    <lineage>
        <taxon>Bacteria</taxon>
        <taxon>Bacillati</taxon>
        <taxon>Chloroflexota</taxon>
        <taxon>Chloroflexia</taxon>
        <taxon>environmental samples</taxon>
    </lineage>
</organism>
<protein>
    <recommendedName>
        <fullName evidence="3">DUF697 domain-containing protein</fullName>
    </recommendedName>
</protein>
<reference evidence="2" key="1">
    <citation type="submission" date="2020-02" db="EMBL/GenBank/DDBJ databases">
        <authorList>
            <person name="Meier V. D."/>
        </authorList>
    </citation>
    <scope>NUCLEOTIDE SEQUENCE</scope>
    <source>
        <strain evidence="2">AVDCRST_MAG26</strain>
    </source>
</reference>
<evidence type="ECO:0008006" key="3">
    <source>
        <dbReference type="Google" id="ProtNLM"/>
    </source>
</evidence>
<sequence length="365" mass="39345">MARFGNIAGVWKTVRELNVGDIREEAEQPIEVAIVGEPHAREALARALRGQPGRFPPTRGNAVLEYDLPLRRDRPEAFQRAALIILALHGDTAAPPELERAADRLSLVQTPTVVASLGSQRMPPGASGDGDALGLLPRIFLPLPETPEFASEAATKIVEHIPEELRLAAARVVPGLRPAVASAIIGDTALSNATFALTSGIPEMIPLLNIPLNAADMVVLTKNQALMVYRLALAFGASGDFQAQMREIMPVLGGGFAWRQVARQLIGLVPGFGLVPKVAVAYAGTYATGQAALLWYSRGETLSRSALNKLYTQALEIGRQRTAALLARRKQERADADAAQPRAARRRGLRRFLPGRREAPPPEEK</sequence>
<feature type="compositionally biased region" description="Basic and acidic residues" evidence="1">
    <location>
        <begin position="355"/>
        <end position="365"/>
    </location>
</feature>
<evidence type="ECO:0000256" key="1">
    <source>
        <dbReference type="SAM" id="MobiDB-lite"/>
    </source>
</evidence>
<proteinExistence type="predicted"/>
<feature type="region of interest" description="Disordered" evidence="1">
    <location>
        <begin position="330"/>
        <end position="365"/>
    </location>
</feature>
<dbReference type="EMBL" id="CADCTK010000326">
    <property type="protein sequence ID" value="CAA9239897.1"/>
    <property type="molecule type" value="Genomic_DNA"/>
</dbReference>
<name>A0A6J4I1C2_9CHLR</name>
<accession>A0A6J4I1C2</accession>
<evidence type="ECO:0000313" key="2">
    <source>
        <dbReference type="EMBL" id="CAA9239897.1"/>
    </source>
</evidence>
<feature type="compositionally biased region" description="Basic residues" evidence="1">
    <location>
        <begin position="343"/>
        <end position="354"/>
    </location>
</feature>